<sequence length="159" mass="17121">MKLTPTRREGRGWPQYILWGRVRTSTAALVAAFIAVWWLYATYQPVTPVPQEQGTQVVPPGFVPDPSYTWVPRTEVRDRTTTTRTTTTTPTTTETTETTESTTPSTSETSPTSPTSPTTTTSAPPPLFQIPGLPTPTPTPTPSPAPGQGPMLTPAAPTQ</sequence>
<evidence type="ECO:0008006" key="5">
    <source>
        <dbReference type="Google" id="ProtNLM"/>
    </source>
</evidence>
<dbReference type="AlphaFoldDB" id="A0A255DJV5"/>
<reference evidence="3 4" key="1">
    <citation type="submission" date="2017-07" db="EMBL/GenBank/DDBJ databases">
        <title>The new phylogeny of genus Mycobacterium.</title>
        <authorList>
            <person name="Tortoli E."/>
            <person name="Trovato A."/>
            <person name="Cirillo D.M."/>
        </authorList>
    </citation>
    <scope>NUCLEOTIDE SEQUENCE [LARGE SCALE GENOMIC DNA]</scope>
    <source>
        <strain evidence="3 4">ATCC 33027</strain>
    </source>
</reference>
<comment type="caution">
    <text evidence="3">The sequence shown here is derived from an EMBL/GenBank/DDBJ whole genome shotgun (WGS) entry which is preliminary data.</text>
</comment>
<evidence type="ECO:0000256" key="2">
    <source>
        <dbReference type="SAM" id="Phobius"/>
    </source>
</evidence>
<evidence type="ECO:0000313" key="3">
    <source>
        <dbReference type="EMBL" id="OYN75923.1"/>
    </source>
</evidence>
<keyword evidence="2" id="KW-0472">Membrane</keyword>
<dbReference type="EMBL" id="NOZR01000025">
    <property type="protein sequence ID" value="OYN75923.1"/>
    <property type="molecule type" value="Genomic_DNA"/>
</dbReference>
<proteinExistence type="predicted"/>
<dbReference type="Proteomes" id="UP000216063">
    <property type="component" value="Unassembled WGS sequence"/>
</dbReference>
<keyword evidence="2" id="KW-1133">Transmembrane helix</keyword>
<feature type="compositionally biased region" description="Pro residues" evidence="1">
    <location>
        <begin position="123"/>
        <end position="147"/>
    </location>
</feature>
<protein>
    <recommendedName>
        <fullName evidence="5">Proline rich protein</fullName>
    </recommendedName>
</protein>
<name>A0A255DJV5_9MYCO</name>
<feature type="compositionally biased region" description="Low complexity" evidence="1">
    <location>
        <begin position="82"/>
        <end position="122"/>
    </location>
</feature>
<evidence type="ECO:0000256" key="1">
    <source>
        <dbReference type="SAM" id="MobiDB-lite"/>
    </source>
</evidence>
<keyword evidence="4" id="KW-1185">Reference proteome</keyword>
<accession>A0A255DJV5</accession>
<keyword evidence="2" id="KW-0812">Transmembrane</keyword>
<feature type="region of interest" description="Disordered" evidence="1">
    <location>
        <begin position="58"/>
        <end position="159"/>
    </location>
</feature>
<gene>
    <name evidence="3" type="ORF">CG716_24025</name>
</gene>
<feature type="transmembrane region" description="Helical" evidence="2">
    <location>
        <begin position="21"/>
        <end position="40"/>
    </location>
</feature>
<dbReference type="OrthoDB" id="4753579at2"/>
<evidence type="ECO:0000313" key="4">
    <source>
        <dbReference type="Proteomes" id="UP000216063"/>
    </source>
</evidence>
<organism evidence="3 4">
    <name type="scientific">Mycolicibacterium sphagni</name>
    <dbReference type="NCBI Taxonomy" id="1786"/>
    <lineage>
        <taxon>Bacteria</taxon>
        <taxon>Bacillati</taxon>
        <taxon>Actinomycetota</taxon>
        <taxon>Actinomycetes</taxon>
        <taxon>Mycobacteriales</taxon>
        <taxon>Mycobacteriaceae</taxon>
        <taxon>Mycolicibacterium</taxon>
    </lineage>
</organism>